<keyword evidence="4" id="KW-1185">Reference proteome</keyword>
<gene>
    <name evidence="3" type="ORF">BSL78_14901</name>
</gene>
<sequence>MPRRIDDYTRRRIVYLHDKEHSKSNIRRTLIREGLSASYNSILHVISKYEETGKIEDKHRSGRKRSIPDRTEEIIERSLLANDKMTAADLQKKIQEETGSLISLSTIKKIRLKNTPSTVQPELVKKAGVLKKVTKTVTKERAVTIPVQPAVRELLEGPISQSDEAAVMRGNHNKLVNRKNENLLRYGPLALDELEQNTEEGKTDPVKVEIDLEQELLLPPPISPLFQTPSQSEETPPARDDHDSLCQRVATLERLVAELQKQISTRPPSIFTSSTLSPSTVTSSPSPLRPSASVDRASSSNLVTLFPTPVRSCGSDSPPTEENHFGPLKYIFEHKITSSKVPGAELVITEIRPDVVLSSLSEQGDPCGFARYLMRQIFTPYELLNCNVNGIKKNALDKARVSAIRKCIMEQFHVPFHIQKRVWRQCVKKMDTANRNAKRYLAMAVKS</sequence>
<comment type="caution">
    <text evidence="3">The sequence shown here is derived from an EMBL/GenBank/DDBJ whole genome shotgun (WGS) entry which is preliminary data.</text>
</comment>
<feature type="region of interest" description="Disordered" evidence="1">
    <location>
        <begin position="268"/>
        <end position="296"/>
    </location>
</feature>
<feature type="domain" description="BEN" evidence="2">
    <location>
        <begin position="321"/>
        <end position="441"/>
    </location>
</feature>
<dbReference type="InterPro" id="IPR018379">
    <property type="entry name" value="BEN_domain"/>
</dbReference>
<protein>
    <recommendedName>
        <fullName evidence="2">BEN domain-containing protein</fullName>
    </recommendedName>
</protein>
<dbReference type="Pfam" id="PF13565">
    <property type="entry name" value="HTH_32"/>
    <property type="match status" value="1"/>
</dbReference>
<evidence type="ECO:0000313" key="3">
    <source>
        <dbReference type="EMBL" id="PIK48257.1"/>
    </source>
</evidence>
<dbReference type="Pfam" id="PF10523">
    <property type="entry name" value="BEN"/>
    <property type="match status" value="1"/>
</dbReference>
<evidence type="ECO:0000256" key="1">
    <source>
        <dbReference type="SAM" id="MobiDB-lite"/>
    </source>
</evidence>
<dbReference type="GO" id="GO:0003677">
    <property type="term" value="F:DNA binding"/>
    <property type="evidence" value="ECO:0007669"/>
    <property type="project" value="InterPro"/>
</dbReference>
<evidence type="ECO:0000313" key="4">
    <source>
        <dbReference type="Proteomes" id="UP000230750"/>
    </source>
</evidence>
<feature type="region of interest" description="Disordered" evidence="1">
    <location>
        <begin position="221"/>
        <end position="242"/>
    </location>
</feature>
<feature type="compositionally biased region" description="Low complexity" evidence="1">
    <location>
        <begin position="272"/>
        <end position="291"/>
    </location>
</feature>
<dbReference type="OrthoDB" id="3263820at2759"/>
<dbReference type="PROSITE" id="PS51457">
    <property type="entry name" value="BEN"/>
    <property type="match status" value="1"/>
</dbReference>
<dbReference type="SUPFAM" id="SSF46689">
    <property type="entry name" value="Homeodomain-like"/>
    <property type="match status" value="1"/>
</dbReference>
<feature type="compositionally biased region" description="Polar residues" evidence="1">
    <location>
        <begin position="225"/>
        <end position="234"/>
    </location>
</feature>
<reference evidence="3 4" key="1">
    <citation type="journal article" date="2017" name="PLoS Biol.">
        <title>The sea cucumber genome provides insights into morphological evolution and visceral regeneration.</title>
        <authorList>
            <person name="Zhang X."/>
            <person name="Sun L."/>
            <person name="Yuan J."/>
            <person name="Sun Y."/>
            <person name="Gao Y."/>
            <person name="Zhang L."/>
            <person name="Li S."/>
            <person name="Dai H."/>
            <person name="Hamel J.F."/>
            <person name="Liu C."/>
            <person name="Yu Y."/>
            <person name="Liu S."/>
            <person name="Lin W."/>
            <person name="Guo K."/>
            <person name="Jin S."/>
            <person name="Xu P."/>
            <person name="Storey K.B."/>
            <person name="Huan P."/>
            <person name="Zhang T."/>
            <person name="Zhou Y."/>
            <person name="Zhang J."/>
            <person name="Lin C."/>
            <person name="Li X."/>
            <person name="Xing L."/>
            <person name="Huo D."/>
            <person name="Sun M."/>
            <person name="Wang L."/>
            <person name="Mercier A."/>
            <person name="Li F."/>
            <person name="Yang H."/>
            <person name="Xiang J."/>
        </authorList>
    </citation>
    <scope>NUCLEOTIDE SEQUENCE [LARGE SCALE GENOMIC DNA]</scope>
    <source>
        <strain evidence="3">Shaxun</strain>
        <tissue evidence="3">Muscle</tissue>
    </source>
</reference>
<proteinExistence type="predicted"/>
<accession>A0A2G8KJV9</accession>
<dbReference type="EMBL" id="MRZV01000533">
    <property type="protein sequence ID" value="PIK48257.1"/>
    <property type="molecule type" value="Genomic_DNA"/>
</dbReference>
<dbReference type="SMART" id="SM01025">
    <property type="entry name" value="BEN"/>
    <property type="match status" value="1"/>
</dbReference>
<dbReference type="InterPro" id="IPR009057">
    <property type="entry name" value="Homeodomain-like_sf"/>
</dbReference>
<dbReference type="Proteomes" id="UP000230750">
    <property type="component" value="Unassembled WGS sequence"/>
</dbReference>
<evidence type="ECO:0000259" key="2">
    <source>
        <dbReference type="PROSITE" id="PS51457"/>
    </source>
</evidence>
<dbReference type="AlphaFoldDB" id="A0A2G8KJV9"/>
<name>A0A2G8KJV9_STIJA</name>
<organism evidence="3 4">
    <name type="scientific">Stichopus japonicus</name>
    <name type="common">Sea cucumber</name>
    <dbReference type="NCBI Taxonomy" id="307972"/>
    <lineage>
        <taxon>Eukaryota</taxon>
        <taxon>Metazoa</taxon>
        <taxon>Echinodermata</taxon>
        <taxon>Eleutherozoa</taxon>
        <taxon>Echinozoa</taxon>
        <taxon>Holothuroidea</taxon>
        <taxon>Aspidochirotacea</taxon>
        <taxon>Aspidochirotida</taxon>
        <taxon>Stichopodidae</taxon>
        <taxon>Apostichopus</taxon>
    </lineage>
</organism>